<evidence type="ECO:0000313" key="7">
    <source>
        <dbReference type="Proteomes" id="UP000183040"/>
    </source>
</evidence>
<reference evidence="6 7" key="1">
    <citation type="submission" date="2016-10" db="EMBL/GenBank/DDBJ databases">
        <authorList>
            <person name="de Groot N.N."/>
        </authorList>
    </citation>
    <scope>NUCLEOTIDE SEQUENCE [LARGE SCALE GENOMIC DNA]</scope>
    <source>
        <strain evidence="6 7">NLAE-zl-G339</strain>
    </source>
</reference>
<dbReference type="RefSeq" id="WP_074708422.1">
    <property type="nucleotide sequence ID" value="NZ_FNRP01000036.1"/>
</dbReference>
<keyword evidence="2" id="KW-0479">Metal-binding</keyword>
<keyword evidence="4" id="KW-0862">Zinc</keyword>
<dbReference type="PANTHER" id="PTHR46233">
    <property type="entry name" value="HYDROXYACYLGLUTATHIONE HYDROLASE GLOC"/>
    <property type="match status" value="1"/>
</dbReference>
<gene>
    <name evidence="6" type="ORF">SAMN04487924_1369</name>
</gene>
<dbReference type="SUPFAM" id="SSF56281">
    <property type="entry name" value="Metallo-hydrolase/oxidoreductase"/>
    <property type="match status" value="1"/>
</dbReference>
<dbReference type="GO" id="GO:0016787">
    <property type="term" value="F:hydrolase activity"/>
    <property type="evidence" value="ECO:0007669"/>
    <property type="project" value="UniProtKB-KW"/>
</dbReference>
<accession>A0A1H4GWA3</accession>
<name>A0A1H4GWA3_9BACE</name>
<feature type="domain" description="Metallo-beta-lactamase" evidence="5">
    <location>
        <begin position="13"/>
        <end position="194"/>
    </location>
</feature>
<dbReference type="GO" id="GO:0046872">
    <property type="term" value="F:metal ion binding"/>
    <property type="evidence" value="ECO:0007669"/>
    <property type="project" value="UniProtKB-KW"/>
</dbReference>
<evidence type="ECO:0000259" key="5">
    <source>
        <dbReference type="SMART" id="SM00849"/>
    </source>
</evidence>
<evidence type="ECO:0000256" key="4">
    <source>
        <dbReference type="ARBA" id="ARBA00022833"/>
    </source>
</evidence>
<evidence type="ECO:0000313" key="6">
    <source>
        <dbReference type="EMBL" id="SEB13380.1"/>
    </source>
</evidence>
<organism evidence="6 7">
    <name type="scientific">Bacteroides xylanisolvens</name>
    <dbReference type="NCBI Taxonomy" id="371601"/>
    <lineage>
        <taxon>Bacteria</taxon>
        <taxon>Pseudomonadati</taxon>
        <taxon>Bacteroidota</taxon>
        <taxon>Bacteroidia</taxon>
        <taxon>Bacteroidales</taxon>
        <taxon>Bacteroidaceae</taxon>
        <taxon>Bacteroides</taxon>
    </lineage>
</organism>
<comment type="cofactor">
    <cofactor evidence="1">
        <name>Zn(2+)</name>
        <dbReference type="ChEBI" id="CHEBI:29105"/>
    </cofactor>
</comment>
<evidence type="ECO:0000256" key="2">
    <source>
        <dbReference type="ARBA" id="ARBA00022723"/>
    </source>
</evidence>
<dbReference type="InterPro" id="IPR036866">
    <property type="entry name" value="RibonucZ/Hydroxyglut_hydro"/>
</dbReference>
<dbReference type="InterPro" id="IPR051453">
    <property type="entry name" value="MBL_Glyoxalase_II"/>
</dbReference>
<dbReference type="EMBL" id="FNRP01000036">
    <property type="protein sequence ID" value="SEB13380.1"/>
    <property type="molecule type" value="Genomic_DNA"/>
</dbReference>
<dbReference type="CDD" id="cd06262">
    <property type="entry name" value="metallo-hydrolase-like_MBL-fold"/>
    <property type="match status" value="1"/>
</dbReference>
<keyword evidence="3" id="KW-0378">Hydrolase</keyword>
<dbReference type="Pfam" id="PF00753">
    <property type="entry name" value="Lactamase_B"/>
    <property type="match status" value="1"/>
</dbReference>
<dbReference type="Gene3D" id="3.60.15.10">
    <property type="entry name" value="Ribonuclease Z/Hydroxyacylglutathione hydrolase-like"/>
    <property type="match status" value="1"/>
</dbReference>
<evidence type="ECO:0000256" key="3">
    <source>
        <dbReference type="ARBA" id="ARBA00022801"/>
    </source>
</evidence>
<dbReference type="InterPro" id="IPR001279">
    <property type="entry name" value="Metallo-B-lactamas"/>
</dbReference>
<sequence>MKNVAIIINQPVPSNCYIVSREKDCIIVDPGTRYPIELEDYIERNKLNPRYILLTHEHYDHIEGCSYLQMVYPNVKIIASEACSKNIQDERWNLSRFVADNGVGFTVSAADIVIKKDISFQLIGLDFYFLLTPGHSLGSMCFFVENSFFSGDMLIPDEKVVLKLKGGSLEDYNVSLKRINQVLSKGKFVVYPGHKEYFYYDRIRIQNINSKIR</sequence>
<dbReference type="Proteomes" id="UP000183040">
    <property type="component" value="Unassembled WGS sequence"/>
</dbReference>
<dbReference type="AlphaFoldDB" id="A0A1H4GWA3"/>
<dbReference type="SMART" id="SM00849">
    <property type="entry name" value="Lactamase_B"/>
    <property type="match status" value="1"/>
</dbReference>
<evidence type="ECO:0000256" key="1">
    <source>
        <dbReference type="ARBA" id="ARBA00001947"/>
    </source>
</evidence>
<protein>
    <submittedName>
        <fullName evidence="6">Glyoxylase, beta-lactamase superfamily II</fullName>
    </submittedName>
</protein>
<dbReference type="PANTHER" id="PTHR46233:SF3">
    <property type="entry name" value="HYDROXYACYLGLUTATHIONE HYDROLASE GLOC"/>
    <property type="match status" value="1"/>
</dbReference>
<proteinExistence type="predicted"/>